<sequence>MRIKTYISHENINLKYYKKYYIEYWVENISEFKKKSENIRIESFDSNKRVDLVMDKFNYITLNGYIFDDNKRPIRGKLISIYNISTSDKAIIHDVLTDSMGMFQIIMTSDIDINLIRIKISNGQDILT</sequence>
<proteinExistence type="predicted"/>
<reference evidence="1 2" key="1">
    <citation type="submission" date="2016-11" db="EMBL/GenBank/DDBJ databases">
        <authorList>
            <person name="Jaros S."/>
            <person name="Januszkiewicz K."/>
            <person name="Wedrychowicz H."/>
        </authorList>
    </citation>
    <scope>NUCLEOTIDE SEQUENCE [LARGE SCALE GENOMIC DNA]</scope>
    <source>
        <strain evidence="1 2">DSM 21758</strain>
    </source>
</reference>
<gene>
    <name evidence="1" type="ORF">SAMN02745163_02033</name>
</gene>
<name>A0A1M6JHB7_9CLOT</name>
<accession>A0A1M6JHB7</accession>
<evidence type="ECO:0000313" key="1">
    <source>
        <dbReference type="EMBL" id="SHJ46128.1"/>
    </source>
</evidence>
<dbReference type="RefSeq" id="WP_072986672.1">
    <property type="nucleotide sequence ID" value="NZ_FQZB01000008.1"/>
</dbReference>
<keyword evidence="2" id="KW-1185">Reference proteome</keyword>
<dbReference type="EMBL" id="FQZB01000008">
    <property type="protein sequence ID" value="SHJ46128.1"/>
    <property type="molecule type" value="Genomic_DNA"/>
</dbReference>
<dbReference type="OrthoDB" id="176752at2"/>
<organism evidence="1 2">
    <name type="scientific">Clostridium cavendishii DSM 21758</name>
    <dbReference type="NCBI Taxonomy" id="1121302"/>
    <lineage>
        <taxon>Bacteria</taxon>
        <taxon>Bacillati</taxon>
        <taxon>Bacillota</taxon>
        <taxon>Clostridia</taxon>
        <taxon>Eubacteriales</taxon>
        <taxon>Clostridiaceae</taxon>
        <taxon>Clostridium</taxon>
    </lineage>
</organism>
<protein>
    <submittedName>
        <fullName evidence="1">Uncharacterized protein</fullName>
    </submittedName>
</protein>
<dbReference type="STRING" id="1121302.SAMN02745163_02033"/>
<dbReference type="Proteomes" id="UP000184310">
    <property type="component" value="Unassembled WGS sequence"/>
</dbReference>
<evidence type="ECO:0000313" key="2">
    <source>
        <dbReference type="Proteomes" id="UP000184310"/>
    </source>
</evidence>
<dbReference type="AlphaFoldDB" id="A0A1M6JHB7"/>